<evidence type="ECO:0000313" key="1">
    <source>
        <dbReference type="EMBL" id="SHN23383.1"/>
    </source>
</evidence>
<evidence type="ECO:0000313" key="2">
    <source>
        <dbReference type="Proteomes" id="UP000184513"/>
    </source>
</evidence>
<keyword evidence="2" id="KW-1185">Reference proteome</keyword>
<accession>A0A1M7PZZ7</accession>
<organism evidence="1 2">
    <name type="scientific">Cyclobacterium lianum</name>
    <dbReference type="NCBI Taxonomy" id="388280"/>
    <lineage>
        <taxon>Bacteria</taxon>
        <taxon>Pseudomonadati</taxon>
        <taxon>Bacteroidota</taxon>
        <taxon>Cytophagia</taxon>
        <taxon>Cytophagales</taxon>
        <taxon>Cyclobacteriaceae</taxon>
        <taxon>Cyclobacterium</taxon>
    </lineage>
</organism>
<proteinExistence type="predicted"/>
<protein>
    <submittedName>
        <fullName evidence="1">Uncharacterized protein</fullName>
    </submittedName>
</protein>
<reference evidence="1 2" key="1">
    <citation type="submission" date="2016-11" db="EMBL/GenBank/DDBJ databases">
        <authorList>
            <person name="Jaros S."/>
            <person name="Januszkiewicz K."/>
            <person name="Wedrychowicz H."/>
        </authorList>
    </citation>
    <scope>NUCLEOTIDE SEQUENCE [LARGE SCALE GENOMIC DNA]</scope>
    <source>
        <strain evidence="1 2">CGMCC 1.6102</strain>
    </source>
</reference>
<dbReference type="EMBL" id="FRCY01000012">
    <property type="protein sequence ID" value="SHN23383.1"/>
    <property type="molecule type" value="Genomic_DNA"/>
</dbReference>
<name>A0A1M7PZZ7_9BACT</name>
<dbReference type="AlphaFoldDB" id="A0A1M7PZZ7"/>
<gene>
    <name evidence="1" type="ORF">SAMN04488057_112108</name>
</gene>
<dbReference type="STRING" id="388280.SAMN04488057_112108"/>
<dbReference type="Proteomes" id="UP000184513">
    <property type="component" value="Unassembled WGS sequence"/>
</dbReference>
<sequence length="94" mass="11382">MEQQELFFNLFPFNWQKQPVVLYLSTEDNGRCTGLYFNLFLNEIMTLSLKIVSKIQSNFLKPYVFWRKQIFKSLKEMLKSSMIPRQTEYRSFHG</sequence>